<dbReference type="Proteomes" id="UP000245119">
    <property type="component" value="Linkage Group LG6"/>
</dbReference>
<reference evidence="11 12" key="1">
    <citation type="submission" date="2018-04" db="EMBL/GenBank/DDBJ databases">
        <title>The genome of golden apple snail Pomacea canaliculata provides insight into stress tolerance and invasive adaptation.</title>
        <authorList>
            <person name="Liu C."/>
            <person name="Liu B."/>
            <person name="Ren Y."/>
            <person name="Zhang Y."/>
            <person name="Wang H."/>
            <person name="Li S."/>
            <person name="Jiang F."/>
            <person name="Yin L."/>
            <person name="Zhang G."/>
            <person name="Qian W."/>
            <person name="Fan W."/>
        </authorList>
    </citation>
    <scope>NUCLEOTIDE SEQUENCE [LARGE SCALE GENOMIC DNA]</scope>
    <source>
        <strain evidence="11">SZHN2017</strain>
        <tissue evidence="11">Muscle</tissue>
    </source>
</reference>
<dbReference type="Gene3D" id="2.60.220.50">
    <property type="match status" value="1"/>
</dbReference>
<name>A0A2T7P6T3_POMCA</name>
<dbReference type="OrthoDB" id="10052455at2759"/>
<dbReference type="AlphaFoldDB" id="A0A2T7P6T3"/>
<feature type="region of interest" description="Disordered" evidence="7">
    <location>
        <begin position="481"/>
        <end position="500"/>
    </location>
</feature>
<dbReference type="Pfam" id="PF00002">
    <property type="entry name" value="7tm_2"/>
    <property type="match status" value="2"/>
</dbReference>
<evidence type="ECO:0000256" key="5">
    <source>
        <dbReference type="ARBA" id="ARBA00023136"/>
    </source>
</evidence>
<dbReference type="SMART" id="SM00303">
    <property type="entry name" value="GPS"/>
    <property type="match status" value="1"/>
</dbReference>
<protein>
    <recommendedName>
        <fullName evidence="13">G-protein coupled receptors family 2 profile 2 domain-containing protein</fullName>
    </recommendedName>
</protein>
<feature type="transmembrane region" description="Helical" evidence="8">
    <location>
        <begin position="139"/>
        <end position="159"/>
    </location>
</feature>
<dbReference type="PROSITE" id="PS50261">
    <property type="entry name" value="G_PROTEIN_RECEP_F2_4"/>
    <property type="match status" value="1"/>
</dbReference>
<evidence type="ECO:0000256" key="8">
    <source>
        <dbReference type="SAM" id="Phobius"/>
    </source>
</evidence>
<keyword evidence="12" id="KW-1185">Reference proteome</keyword>
<dbReference type="InterPro" id="IPR017981">
    <property type="entry name" value="GPCR_2-like_7TM"/>
</dbReference>
<dbReference type="InterPro" id="IPR017983">
    <property type="entry name" value="GPCR_2_secretin-like_CS"/>
</dbReference>
<evidence type="ECO:0000256" key="6">
    <source>
        <dbReference type="ARBA" id="ARBA00023157"/>
    </source>
</evidence>
<comment type="subcellular location">
    <subcellularLocation>
        <location evidence="1">Membrane</location>
        <topology evidence="1">Multi-pass membrane protein</topology>
    </subcellularLocation>
</comment>
<keyword evidence="2 8" id="KW-0812">Transmembrane</keyword>
<comment type="caution">
    <text evidence="11">The sequence shown here is derived from an EMBL/GenBank/DDBJ whole genome shotgun (WGS) entry which is preliminary data.</text>
</comment>
<evidence type="ECO:0000259" key="9">
    <source>
        <dbReference type="PROSITE" id="PS50221"/>
    </source>
</evidence>
<dbReference type="Gene3D" id="1.20.1070.10">
    <property type="entry name" value="Rhodopsin 7-helix transmembrane proteins"/>
    <property type="match status" value="2"/>
</dbReference>
<sequence>MDSRRKGKLTVVFVWFPPPSLSLSSPLLSKLPPLSSPESIVSLTLVDRRVFVSCSNEGAWSNAGCELDEKASNSTDTVCRCHHLTNFAVLMSPYRSSSHDDIALSIITYIGCGLSVLGCLVTLIVYLRLWRYLKSTRAHLLMQLCAVLIVFYIIFLAGIERTSDVVACKAVALVLHFLLLVAFFQMLALGVEIAVTVTYVFSATRSKLCYLILLAWGMSPCVCWLSLESGLLFAFVGPALLVILTNSVVLVIVLRAVYSTAVMTTKTKQEKLKAGVRNICVLLPSMGLTWVFGTLAVNERTVVFEYIFAVCNCLQGVFIFVFYCFLNSSVREGVQRLRQRHEVSKNVYSDEAKPHRAVKSLFGFRASNNCSGVYYIKECSNRQTRESDSDNSKKSTLNLSSSVPGESSDTTSDTNIKLEFPPGGFRYRDSWSGQSYPVPYSGQSSECPVRPNDYDASAADYRETTDKRKVGKVSYDGVRRHSDINNYSHRQNRARNIISK</sequence>
<evidence type="ECO:0000256" key="4">
    <source>
        <dbReference type="ARBA" id="ARBA00022989"/>
    </source>
</evidence>
<organism evidence="11 12">
    <name type="scientific">Pomacea canaliculata</name>
    <name type="common">Golden apple snail</name>
    <dbReference type="NCBI Taxonomy" id="400727"/>
    <lineage>
        <taxon>Eukaryota</taxon>
        <taxon>Metazoa</taxon>
        <taxon>Spiralia</taxon>
        <taxon>Lophotrochozoa</taxon>
        <taxon>Mollusca</taxon>
        <taxon>Gastropoda</taxon>
        <taxon>Caenogastropoda</taxon>
        <taxon>Architaenioglossa</taxon>
        <taxon>Ampullarioidea</taxon>
        <taxon>Ampullariidae</taxon>
        <taxon>Pomacea</taxon>
    </lineage>
</organism>
<dbReference type="InterPro" id="IPR000832">
    <property type="entry name" value="GPCR_2_secretin-like"/>
</dbReference>
<feature type="transmembrane region" description="Helical" evidence="8">
    <location>
        <begin position="102"/>
        <end position="127"/>
    </location>
</feature>
<dbReference type="PRINTS" id="PR00249">
    <property type="entry name" value="GPCRSECRETIN"/>
</dbReference>
<feature type="transmembrane region" description="Helical" evidence="8">
    <location>
        <begin position="233"/>
        <end position="258"/>
    </location>
</feature>
<dbReference type="PANTHER" id="PTHR12011">
    <property type="entry name" value="ADHESION G-PROTEIN COUPLED RECEPTOR"/>
    <property type="match status" value="1"/>
</dbReference>
<gene>
    <name evidence="11" type="ORF">C0Q70_11734</name>
</gene>
<accession>A0A2T7P6T3</accession>
<dbReference type="SUPFAM" id="SSF81321">
    <property type="entry name" value="Family A G protein-coupled receptor-like"/>
    <property type="match status" value="1"/>
</dbReference>
<evidence type="ECO:0000313" key="12">
    <source>
        <dbReference type="Proteomes" id="UP000245119"/>
    </source>
</evidence>
<dbReference type="Pfam" id="PF01825">
    <property type="entry name" value="GPS"/>
    <property type="match status" value="1"/>
</dbReference>
<dbReference type="InterPro" id="IPR046338">
    <property type="entry name" value="GAIN_dom_sf"/>
</dbReference>
<feature type="transmembrane region" description="Helical" evidence="8">
    <location>
        <begin position="303"/>
        <end position="326"/>
    </location>
</feature>
<dbReference type="STRING" id="400727.A0A2T7P6T3"/>
<feature type="transmembrane region" description="Helical" evidence="8">
    <location>
        <begin position="208"/>
        <end position="227"/>
    </location>
</feature>
<dbReference type="GO" id="GO:0004930">
    <property type="term" value="F:G protein-coupled receptor activity"/>
    <property type="evidence" value="ECO:0007669"/>
    <property type="project" value="InterPro"/>
</dbReference>
<dbReference type="EMBL" id="PZQS01000006">
    <property type="protein sequence ID" value="PVD29137.1"/>
    <property type="molecule type" value="Genomic_DNA"/>
</dbReference>
<dbReference type="GO" id="GO:0005886">
    <property type="term" value="C:plasma membrane"/>
    <property type="evidence" value="ECO:0007669"/>
    <property type="project" value="TreeGrafter"/>
</dbReference>
<keyword evidence="5 8" id="KW-0472">Membrane</keyword>
<dbReference type="CDD" id="cd15040">
    <property type="entry name" value="7tmB2_Adhesion"/>
    <property type="match status" value="1"/>
</dbReference>
<feature type="region of interest" description="Disordered" evidence="7">
    <location>
        <begin position="438"/>
        <end position="465"/>
    </location>
</feature>
<evidence type="ECO:0000256" key="3">
    <source>
        <dbReference type="ARBA" id="ARBA00022729"/>
    </source>
</evidence>
<evidence type="ECO:0000256" key="1">
    <source>
        <dbReference type="ARBA" id="ARBA00004141"/>
    </source>
</evidence>
<feature type="region of interest" description="Disordered" evidence="7">
    <location>
        <begin position="384"/>
        <end position="417"/>
    </location>
</feature>
<dbReference type="InterPro" id="IPR000203">
    <property type="entry name" value="GPS"/>
</dbReference>
<evidence type="ECO:0000256" key="7">
    <source>
        <dbReference type="SAM" id="MobiDB-lite"/>
    </source>
</evidence>
<feature type="transmembrane region" description="Helical" evidence="8">
    <location>
        <begin position="279"/>
        <end position="297"/>
    </location>
</feature>
<feature type="transmembrane region" description="Helical" evidence="8">
    <location>
        <begin position="171"/>
        <end position="201"/>
    </location>
</feature>
<feature type="compositionally biased region" description="Basic and acidic residues" evidence="7">
    <location>
        <begin position="384"/>
        <end position="393"/>
    </location>
</feature>
<keyword evidence="3" id="KW-0732">Signal</keyword>
<keyword evidence="4 8" id="KW-1133">Transmembrane helix</keyword>
<feature type="domain" description="GAIN-B" evidence="9">
    <location>
        <begin position="1"/>
        <end position="97"/>
    </location>
</feature>
<dbReference type="PROSITE" id="PS50221">
    <property type="entry name" value="GAIN_B"/>
    <property type="match status" value="1"/>
</dbReference>
<feature type="compositionally biased region" description="Polar residues" evidence="7">
    <location>
        <begin position="403"/>
        <end position="415"/>
    </location>
</feature>
<proteinExistence type="predicted"/>
<evidence type="ECO:0000256" key="2">
    <source>
        <dbReference type="ARBA" id="ARBA00022692"/>
    </source>
</evidence>
<dbReference type="PANTHER" id="PTHR12011:SF347">
    <property type="entry name" value="FI21270P1-RELATED"/>
    <property type="match status" value="1"/>
</dbReference>
<evidence type="ECO:0000313" key="11">
    <source>
        <dbReference type="EMBL" id="PVD29137.1"/>
    </source>
</evidence>
<dbReference type="InterPro" id="IPR057244">
    <property type="entry name" value="GAIN_B"/>
</dbReference>
<evidence type="ECO:0000259" key="10">
    <source>
        <dbReference type="PROSITE" id="PS50261"/>
    </source>
</evidence>
<keyword evidence="6" id="KW-1015">Disulfide bond</keyword>
<dbReference type="PROSITE" id="PS00650">
    <property type="entry name" value="G_PROTEIN_RECEP_F2_2"/>
    <property type="match status" value="1"/>
</dbReference>
<feature type="domain" description="G-protein coupled receptors family 2 profile 2" evidence="10">
    <location>
        <begin position="104"/>
        <end position="327"/>
    </location>
</feature>
<evidence type="ECO:0008006" key="13">
    <source>
        <dbReference type="Google" id="ProtNLM"/>
    </source>
</evidence>
<dbReference type="GO" id="GO:0007166">
    <property type="term" value="P:cell surface receptor signaling pathway"/>
    <property type="evidence" value="ECO:0007669"/>
    <property type="project" value="InterPro"/>
</dbReference>